<dbReference type="InterPro" id="IPR012677">
    <property type="entry name" value="Nucleotide-bd_a/b_plait_sf"/>
</dbReference>
<dbReference type="PANTHER" id="PTHR13952:SF19">
    <property type="entry name" value="GLYCINE-RICH RNA-BINDING PROTEIN 4, MITOCHONDRIAL ISOFORM X1"/>
    <property type="match status" value="1"/>
</dbReference>
<name>A0A830B3Z6_9LAMI</name>
<dbReference type="OrthoDB" id="439808at2759"/>
<proteinExistence type="predicted"/>
<dbReference type="AlphaFoldDB" id="A0A830B3Z6"/>
<comment type="caution">
    <text evidence="5">The sequence shown here is derived from an EMBL/GenBank/DDBJ whole genome shotgun (WGS) entry which is preliminary data.</text>
</comment>
<sequence>MANFLSFLPHSSSISLTNQTRPGLSKIHALNFDSYPLASRVIIKNLPFSTSQSRLVSEFSKYGQIAEVKLVKDEARKKSKGYAFIQYTSQEEAVLALESMDHQVS</sequence>
<dbReference type="PANTHER" id="PTHR13952">
    <property type="entry name" value="U1 SMALL NUCLEAR RIBONUCLEOPROTEIN 70 KD"/>
    <property type="match status" value="1"/>
</dbReference>
<dbReference type="InterPro" id="IPR035979">
    <property type="entry name" value="RBD_domain_sf"/>
</dbReference>
<dbReference type="EMBL" id="BMAC01000002">
    <property type="protein sequence ID" value="GFP78915.1"/>
    <property type="molecule type" value="Genomic_DNA"/>
</dbReference>
<feature type="domain" description="RRM" evidence="4">
    <location>
        <begin position="39"/>
        <end position="105"/>
    </location>
</feature>
<dbReference type="GO" id="GO:0000398">
    <property type="term" value="P:mRNA splicing, via spliceosome"/>
    <property type="evidence" value="ECO:0007669"/>
    <property type="project" value="TreeGrafter"/>
</dbReference>
<evidence type="ECO:0000256" key="2">
    <source>
        <dbReference type="ARBA" id="ARBA00023242"/>
    </source>
</evidence>
<evidence type="ECO:0000256" key="3">
    <source>
        <dbReference type="PROSITE-ProRule" id="PRU00176"/>
    </source>
</evidence>
<keyword evidence="3" id="KW-0694">RNA-binding</keyword>
<dbReference type="GO" id="GO:0003729">
    <property type="term" value="F:mRNA binding"/>
    <property type="evidence" value="ECO:0007669"/>
    <property type="project" value="TreeGrafter"/>
</dbReference>
<comment type="subcellular location">
    <subcellularLocation>
        <location evidence="1">Nucleus</location>
    </subcellularLocation>
</comment>
<dbReference type="GO" id="GO:0030619">
    <property type="term" value="F:U1 snRNA binding"/>
    <property type="evidence" value="ECO:0007669"/>
    <property type="project" value="TreeGrafter"/>
</dbReference>
<dbReference type="InterPro" id="IPR000504">
    <property type="entry name" value="RRM_dom"/>
</dbReference>
<organism evidence="5 6">
    <name type="scientific">Phtheirospermum japonicum</name>
    <dbReference type="NCBI Taxonomy" id="374723"/>
    <lineage>
        <taxon>Eukaryota</taxon>
        <taxon>Viridiplantae</taxon>
        <taxon>Streptophyta</taxon>
        <taxon>Embryophyta</taxon>
        <taxon>Tracheophyta</taxon>
        <taxon>Spermatophyta</taxon>
        <taxon>Magnoliopsida</taxon>
        <taxon>eudicotyledons</taxon>
        <taxon>Gunneridae</taxon>
        <taxon>Pentapetalae</taxon>
        <taxon>asterids</taxon>
        <taxon>lamiids</taxon>
        <taxon>Lamiales</taxon>
        <taxon>Orobanchaceae</taxon>
        <taxon>Orobanchaceae incertae sedis</taxon>
        <taxon>Phtheirospermum</taxon>
    </lineage>
</organism>
<dbReference type="GO" id="GO:0005685">
    <property type="term" value="C:U1 snRNP"/>
    <property type="evidence" value="ECO:0007669"/>
    <property type="project" value="TreeGrafter"/>
</dbReference>
<dbReference type="SMART" id="SM00360">
    <property type="entry name" value="RRM"/>
    <property type="match status" value="1"/>
</dbReference>
<dbReference type="Pfam" id="PF00076">
    <property type="entry name" value="RRM_1"/>
    <property type="match status" value="1"/>
</dbReference>
<dbReference type="GO" id="GO:0071011">
    <property type="term" value="C:precatalytic spliceosome"/>
    <property type="evidence" value="ECO:0007669"/>
    <property type="project" value="TreeGrafter"/>
</dbReference>
<dbReference type="GO" id="GO:0071004">
    <property type="term" value="C:U2-type prespliceosome"/>
    <property type="evidence" value="ECO:0007669"/>
    <property type="project" value="TreeGrafter"/>
</dbReference>
<reference evidence="5" key="1">
    <citation type="submission" date="2020-07" db="EMBL/GenBank/DDBJ databases">
        <title>Ethylene signaling mediates host invasion by parasitic plants.</title>
        <authorList>
            <person name="Yoshida S."/>
        </authorList>
    </citation>
    <scope>NUCLEOTIDE SEQUENCE</scope>
    <source>
        <strain evidence="5">Okayama</strain>
    </source>
</reference>
<accession>A0A830B3Z6</accession>
<evidence type="ECO:0000259" key="4">
    <source>
        <dbReference type="PROSITE" id="PS50102"/>
    </source>
</evidence>
<dbReference type="InterPro" id="IPR051183">
    <property type="entry name" value="U1_U11-U12_snRNP_70-35kDa"/>
</dbReference>
<evidence type="ECO:0000313" key="6">
    <source>
        <dbReference type="Proteomes" id="UP000653305"/>
    </source>
</evidence>
<dbReference type="Proteomes" id="UP000653305">
    <property type="component" value="Unassembled WGS sequence"/>
</dbReference>
<dbReference type="PROSITE" id="PS50102">
    <property type="entry name" value="RRM"/>
    <property type="match status" value="1"/>
</dbReference>
<keyword evidence="6" id="KW-1185">Reference proteome</keyword>
<keyword evidence="2" id="KW-0539">Nucleus</keyword>
<protein>
    <submittedName>
        <fullName evidence="5">Zinc finger CCCH domain-containing protein 42</fullName>
    </submittedName>
</protein>
<dbReference type="CDD" id="cd00590">
    <property type="entry name" value="RRM_SF"/>
    <property type="match status" value="1"/>
</dbReference>
<evidence type="ECO:0000256" key="1">
    <source>
        <dbReference type="ARBA" id="ARBA00004123"/>
    </source>
</evidence>
<gene>
    <name evidence="5" type="ORF">PHJA_000035000</name>
</gene>
<dbReference type="Gene3D" id="3.30.70.330">
    <property type="match status" value="1"/>
</dbReference>
<evidence type="ECO:0000313" key="5">
    <source>
        <dbReference type="EMBL" id="GFP78915.1"/>
    </source>
</evidence>
<dbReference type="SUPFAM" id="SSF54928">
    <property type="entry name" value="RNA-binding domain, RBD"/>
    <property type="match status" value="1"/>
</dbReference>